<keyword evidence="2" id="KW-1185">Reference proteome</keyword>
<gene>
    <name evidence="1" type="ORF">BGAL_0036g00080</name>
</gene>
<organism evidence="1 2">
    <name type="scientific">Botrytis galanthina</name>
    <dbReference type="NCBI Taxonomy" id="278940"/>
    <lineage>
        <taxon>Eukaryota</taxon>
        <taxon>Fungi</taxon>
        <taxon>Dikarya</taxon>
        <taxon>Ascomycota</taxon>
        <taxon>Pezizomycotina</taxon>
        <taxon>Leotiomycetes</taxon>
        <taxon>Helotiales</taxon>
        <taxon>Sclerotiniaceae</taxon>
        <taxon>Botrytis</taxon>
    </lineage>
</organism>
<dbReference type="OrthoDB" id="10380850at2759"/>
<evidence type="ECO:0000313" key="1">
    <source>
        <dbReference type="EMBL" id="THV54011.1"/>
    </source>
</evidence>
<accession>A0A4S8R9P4</accession>
<dbReference type="EMBL" id="PQXL01000036">
    <property type="protein sequence ID" value="THV54011.1"/>
    <property type="molecule type" value="Genomic_DNA"/>
</dbReference>
<dbReference type="Proteomes" id="UP000308671">
    <property type="component" value="Unassembled WGS sequence"/>
</dbReference>
<reference evidence="1 2" key="1">
    <citation type="submission" date="2017-12" db="EMBL/GenBank/DDBJ databases">
        <title>Comparative genomics of Botrytis spp.</title>
        <authorList>
            <person name="Valero-Jimenez C.A."/>
            <person name="Tapia P."/>
            <person name="Veloso J."/>
            <person name="Silva-Moreno E."/>
            <person name="Staats M."/>
            <person name="Valdes J.H."/>
            <person name="Van Kan J.A.L."/>
        </authorList>
    </citation>
    <scope>NUCLEOTIDE SEQUENCE [LARGE SCALE GENOMIC DNA]</scope>
    <source>
        <strain evidence="1 2">MUCL435</strain>
    </source>
</reference>
<protein>
    <submittedName>
        <fullName evidence="1">Uncharacterized protein</fullName>
    </submittedName>
</protein>
<evidence type="ECO:0000313" key="2">
    <source>
        <dbReference type="Proteomes" id="UP000308671"/>
    </source>
</evidence>
<dbReference type="AlphaFoldDB" id="A0A4S8R9P4"/>
<sequence>MWYQGMVRYTKKIGGDVRSERERDETRKTRKTVVKLVKGSLRRMVKKNGSRLYGACNMYSMHCAGREGCEELRMREDSRKPILKLQLGGDYEEKD</sequence>
<comment type="caution">
    <text evidence="1">The sequence shown here is derived from an EMBL/GenBank/DDBJ whole genome shotgun (WGS) entry which is preliminary data.</text>
</comment>
<name>A0A4S8R9P4_9HELO</name>
<proteinExistence type="predicted"/>